<proteinExistence type="predicted"/>
<evidence type="ECO:0000313" key="1">
    <source>
        <dbReference type="EMBL" id="RJE19150.1"/>
    </source>
</evidence>
<dbReference type="Proteomes" id="UP000266188">
    <property type="component" value="Unassembled WGS sequence"/>
</dbReference>
<dbReference type="OrthoDB" id="3940621at2759"/>
<reference evidence="2" key="1">
    <citation type="submission" date="2017-02" db="EMBL/GenBank/DDBJ databases">
        <authorList>
            <person name="Tafer H."/>
            <person name="Lopandic K."/>
        </authorList>
    </citation>
    <scope>NUCLEOTIDE SEQUENCE [LARGE SCALE GENOMIC DNA]</scope>
    <source>
        <strain evidence="2">CBS 366.77</strain>
    </source>
</reference>
<dbReference type="EMBL" id="MVGC01000442">
    <property type="protein sequence ID" value="RJE19150.1"/>
    <property type="molecule type" value="Genomic_DNA"/>
</dbReference>
<organism evidence="1 2">
    <name type="scientific">Aspergillus sclerotialis</name>
    <dbReference type="NCBI Taxonomy" id="2070753"/>
    <lineage>
        <taxon>Eukaryota</taxon>
        <taxon>Fungi</taxon>
        <taxon>Dikarya</taxon>
        <taxon>Ascomycota</taxon>
        <taxon>Pezizomycotina</taxon>
        <taxon>Eurotiomycetes</taxon>
        <taxon>Eurotiomycetidae</taxon>
        <taxon>Eurotiales</taxon>
        <taxon>Aspergillaceae</taxon>
        <taxon>Aspergillus</taxon>
        <taxon>Aspergillus subgen. Polypaecilum</taxon>
    </lineage>
</organism>
<accession>A0A3A2Z968</accession>
<gene>
    <name evidence="1" type="ORF">PHISCL_08513</name>
</gene>
<dbReference type="STRING" id="2070753.A0A3A2Z968"/>
<protein>
    <submittedName>
        <fullName evidence="1">Uncharacterized protein</fullName>
    </submittedName>
</protein>
<sequence>MHMTVGAANHRNCIGFVHHYVETIRPELEHYLKQKDNEVFGELDYLDKWHTRVSIILGKKLDDLRGETAKMLRLERFSKWFEDGDSWKSEYQERFLSNLRADLDFSLKYDAFLRDATERYHILILLYHRIRNGELRPISERWPPYTTWHSDAWFKQYPRGIPELTKFGFRSWIRYDETRTFLAYEKEVEQISRFSEDLDWWGWDALDVINKQKCGYYACSICESGGSPSVLFVQNFAETGEWPDNCVIFDASPKELVSVCIEFQEDA</sequence>
<name>A0A3A2Z968_9EURO</name>
<evidence type="ECO:0000313" key="2">
    <source>
        <dbReference type="Proteomes" id="UP000266188"/>
    </source>
</evidence>
<comment type="caution">
    <text evidence="1">The sequence shown here is derived from an EMBL/GenBank/DDBJ whole genome shotgun (WGS) entry which is preliminary data.</text>
</comment>
<keyword evidence="2" id="KW-1185">Reference proteome</keyword>
<dbReference type="AlphaFoldDB" id="A0A3A2Z968"/>